<protein>
    <submittedName>
        <fullName evidence="1">DUF3155 domain-containing protein</fullName>
    </submittedName>
</protein>
<dbReference type="Pfam" id="PF11352">
    <property type="entry name" value="DUF3155"/>
    <property type="match status" value="1"/>
</dbReference>
<dbReference type="RefSeq" id="WP_039738413.1">
    <property type="nucleotide sequence ID" value="NZ_JTCM02000005.1"/>
</dbReference>
<gene>
    <name evidence="1" type="ORF">PI95_004355</name>
</gene>
<name>A0A846H2A7_9CYAN</name>
<comment type="caution">
    <text evidence="1">The sequence shown here is derived from an EMBL/GenBank/DDBJ whole genome shotgun (WGS) entry which is preliminary data.</text>
</comment>
<sequence length="83" mass="9779">MERKLYQEYRNERVVHTNPKQKTCTTARKYITSNKITAPAVITVIKPSLIEDKFFLSQIGLWDYKYAVMNYKHFLPEILPVAS</sequence>
<dbReference type="EMBL" id="JTCM02000005">
    <property type="protein sequence ID" value="NEU71827.1"/>
    <property type="molecule type" value="Genomic_DNA"/>
</dbReference>
<reference evidence="1 2" key="1">
    <citation type="journal article" date="2015" name="Genome Announc.">
        <title>Draft Genome Sequence of Cyanobacterium Hassallia byssoidea Strain VB512170, Isolated from Monuments in India.</title>
        <authorList>
            <person name="Singh D."/>
            <person name="Chandrababunaidu M.M."/>
            <person name="Panda A."/>
            <person name="Sen D."/>
            <person name="Bhattacharyya S."/>
            <person name="Adhikary S.P."/>
            <person name="Tripathy S."/>
        </authorList>
    </citation>
    <scope>NUCLEOTIDE SEQUENCE [LARGE SCALE GENOMIC DNA]</scope>
    <source>
        <strain evidence="1 2">VB512170</strain>
    </source>
</reference>
<dbReference type="Proteomes" id="UP000031549">
    <property type="component" value="Unassembled WGS sequence"/>
</dbReference>
<evidence type="ECO:0000313" key="1">
    <source>
        <dbReference type="EMBL" id="NEU71827.1"/>
    </source>
</evidence>
<accession>A0A846H2A7</accession>
<evidence type="ECO:0000313" key="2">
    <source>
        <dbReference type="Proteomes" id="UP000031549"/>
    </source>
</evidence>
<keyword evidence="2" id="KW-1185">Reference proteome</keyword>
<dbReference type="AlphaFoldDB" id="A0A846H2A7"/>
<dbReference type="InterPro" id="IPR021498">
    <property type="entry name" value="DUF3155"/>
</dbReference>
<proteinExistence type="predicted"/>
<organism evidence="1 2">
    <name type="scientific">Hassallia byssoidea VB512170</name>
    <dbReference type="NCBI Taxonomy" id="1304833"/>
    <lineage>
        <taxon>Bacteria</taxon>
        <taxon>Bacillati</taxon>
        <taxon>Cyanobacteriota</taxon>
        <taxon>Cyanophyceae</taxon>
        <taxon>Nostocales</taxon>
        <taxon>Tolypothrichaceae</taxon>
        <taxon>Hassallia</taxon>
    </lineage>
</organism>